<keyword evidence="2" id="KW-1185">Reference proteome</keyword>
<dbReference type="Proteomes" id="UP000235145">
    <property type="component" value="Unassembled WGS sequence"/>
</dbReference>
<sequence length="100" mass="11593">MGPIETILHYLHLAYVQGIHCCTQWIDNGRALFTKAIRCKKYAAEIEEVKSINYMRFVFSVRIGFTWNKKEVVMERMVGQRWMVGMVVMVDCVEVAGGEM</sequence>
<name>A0A9R1UYV0_LACSA</name>
<dbReference type="EMBL" id="NBSK02000007">
    <property type="protein sequence ID" value="KAJ0196336.1"/>
    <property type="molecule type" value="Genomic_DNA"/>
</dbReference>
<evidence type="ECO:0000313" key="2">
    <source>
        <dbReference type="Proteomes" id="UP000235145"/>
    </source>
</evidence>
<accession>A0A9R1UYV0</accession>
<protein>
    <submittedName>
        <fullName evidence="1">Uncharacterized protein</fullName>
    </submittedName>
</protein>
<evidence type="ECO:0000313" key="1">
    <source>
        <dbReference type="EMBL" id="KAJ0196336.1"/>
    </source>
</evidence>
<gene>
    <name evidence="1" type="ORF">LSAT_V11C700355040</name>
</gene>
<comment type="caution">
    <text evidence="1">The sequence shown here is derived from an EMBL/GenBank/DDBJ whole genome shotgun (WGS) entry which is preliminary data.</text>
</comment>
<reference evidence="1 2" key="1">
    <citation type="journal article" date="2017" name="Nat. Commun.">
        <title>Genome assembly with in vitro proximity ligation data and whole-genome triplication in lettuce.</title>
        <authorList>
            <person name="Reyes-Chin-Wo S."/>
            <person name="Wang Z."/>
            <person name="Yang X."/>
            <person name="Kozik A."/>
            <person name="Arikit S."/>
            <person name="Song C."/>
            <person name="Xia L."/>
            <person name="Froenicke L."/>
            <person name="Lavelle D.O."/>
            <person name="Truco M.J."/>
            <person name="Xia R."/>
            <person name="Zhu S."/>
            <person name="Xu C."/>
            <person name="Xu H."/>
            <person name="Xu X."/>
            <person name="Cox K."/>
            <person name="Korf I."/>
            <person name="Meyers B.C."/>
            <person name="Michelmore R.W."/>
        </authorList>
    </citation>
    <scope>NUCLEOTIDE SEQUENCE [LARGE SCALE GENOMIC DNA]</scope>
    <source>
        <strain evidence="2">cv. Salinas</strain>
        <tissue evidence="1">Seedlings</tissue>
    </source>
</reference>
<proteinExistence type="predicted"/>
<dbReference type="AlphaFoldDB" id="A0A9R1UYV0"/>
<organism evidence="1 2">
    <name type="scientific">Lactuca sativa</name>
    <name type="common">Garden lettuce</name>
    <dbReference type="NCBI Taxonomy" id="4236"/>
    <lineage>
        <taxon>Eukaryota</taxon>
        <taxon>Viridiplantae</taxon>
        <taxon>Streptophyta</taxon>
        <taxon>Embryophyta</taxon>
        <taxon>Tracheophyta</taxon>
        <taxon>Spermatophyta</taxon>
        <taxon>Magnoliopsida</taxon>
        <taxon>eudicotyledons</taxon>
        <taxon>Gunneridae</taxon>
        <taxon>Pentapetalae</taxon>
        <taxon>asterids</taxon>
        <taxon>campanulids</taxon>
        <taxon>Asterales</taxon>
        <taxon>Asteraceae</taxon>
        <taxon>Cichorioideae</taxon>
        <taxon>Cichorieae</taxon>
        <taxon>Lactucinae</taxon>
        <taxon>Lactuca</taxon>
    </lineage>
</organism>